<dbReference type="Gene3D" id="3.20.20.20">
    <property type="entry name" value="Dihydropteroate synthase-like"/>
    <property type="match status" value="1"/>
</dbReference>
<proteinExistence type="inferred from homology"/>
<keyword evidence="8 9" id="KW-0289">Folate biosynthesis</keyword>
<comment type="cofactor">
    <cofactor evidence="2 9">
        <name>Mg(2+)</name>
        <dbReference type="ChEBI" id="CHEBI:18420"/>
    </cofactor>
</comment>
<evidence type="ECO:0000256" key="5">
    <source>
        <dbReference type="ARBA" id="ARBA00022679"/>
    </source>
</evidence>
<comment type="similarity">
    <text evidence="9">Belongs to the DHPS family.</text>
</comment>
<gene>
    <name evidence="11" type="primary">folP</name>
    <name evidence="11" type="ORF">HCU74_16915</name>
</gene>
<dbReference type="EC" id="2.5.1.15" evidence="4 9"/>
<accession>A0ABX1GL58</accession>
<organism evidence="11 12">
    <name type="scientific">Spongiibacter thalassae</name>
    <dbReference type="NCBI Taxonomy" id="2721624"/>
    <lineage>
        <taxon>Bacteria</taxon>
        <taxon>Pseudomonadati</taxon>
        <taxon>Pseudomonadota</taxon>
        <taxon>Gammaproteobacteria</taxon>
        <taxon>Cellvibrionales</taxon>
        <taxon>Spongiibacteraceae</taxon>
        <taxon>Spongiibacter</taxon>
    </lineage>
</organism>
<dbReference type="PANTHER" id="PTHR20941:SF1">
    <property type="entry name" value="FOLIC ACID SYNTHESIS PROTEIN FOL1"/>
    <property type="match status" value="1"/>
</dbReference>
<dbReference type="SUPFAM" id="SSF51717">
    <property type="entry name" value="Dihydropteroate synthetase-like"/>
    <property type="match status" value="1"/>
</dbReference>
<dbReference type="CDD" id="cd00739">
    <property type="entry name" value="DHPS"/>
    <property type="match status" value="1"/>
</dbReference>
<dbReference type="InterPro" id="IPR006390">
    <property type="entry name" value="DHP_synth_dom"/>
</dbReference>
<evidence type="ECO:0000256" key="8">
    <source>
        <dbReference type="ARBA" id="ARBA00022909"/>
    </source>
</evidence>
<evidence type="ECO:0000313" key="11">
    <source>
        <dbReference type="EMBL" id="NKI19092.1"/>
    </source>
</evidence>
<dbReference type="PANTHER" id="PTHR20941">
    <property type="entry name" value="FOLATE SYNTHESIS PROTEINS"/>
    <property type="match status" value="1"/>
</dbReference>
<dbReference type="PROSITE" id="PS50972">
    <property type="entry name" value="PTERIN_BINDING"/>
    <property type="match status" value="1"/>
</dbReference>
<evidence type="ECO:0000313" key="12">
    <source>
        <dbReference type="Proteomes" id="UP000765845"/>
    </source>
</evidence>
<keyword evidence="6 9" id="KW-0479">Metal-binding</keyword>
<dbReference type="NCBIfam" id="TIGR01496">
    <property type="entry name" value="DHPS"/>
    <property type="match status" value="1"/>
</dbReference>
<comment type="caution">
    <text evidence="11">The sequence shown here is derived from an EMBL/GenBank/DDBJ whole genome shotgun (WGS) entry which is preliminary data.</text>
</comment>
<evidence type="ECO:0000256" key="4">
    <source>
        <dbReference type="ARBA" id="ARBA00012458"/>
    </source>
</evidence>
<reference evidence="11 12" key="1">
    <citation type="submission" date="2020-04" db="EMBL/GenBank/DDBJ databases">
        <authorList>
            <person name="Yoon J."/>
        </authorList>
    </citation>
    <scope>NUCLEOTIDE SEQUENCE [LARGE SCALE GENOMIC DNA]</scope>
    <source>
        <strain evidence="11 12">KMU-166</strain>
    </source>
</reference>
<dbReference type="InterPro" id="IPR011005">
    <property type="entry name" value="Dihydropteroate_synth-like_sf"/>
</dbReference>
<dbReference type="RefSeq" id="WP_168451589.1">
    <property type="nucleotide sequence ID" value="NZ_JAAWWK010000006.1"/>
</dbReference>
<comment type="function">
    <text evidence="9">Catalyzes the condensation of para-aminobenzoate (pABA) with 6-hydroxymethyl-7,8-dihydropterin diphosphate (DHPt-PP) to form 7,8-dihydropteroate (H2Pte), the immediate precursor of folate derivatives.</text>
</comment>
<evidence type="ECO:0000256" key="9">
    <source>
        <dbReference type="RuleBase" id="RU361205"/>
    </source>
</evidence>
<feature type="domain" description="Pterin-binding" evidence="10">
    <location>
        <begin position="23"/>
        <end position="280"/>
    </location>
</feature>
<evidence type="ECO:0000256" key="3">
    <source>
        <dbReference type="ARBA" id="ARBA00004763"/>
    </source>
</evidence>
<dbReference type="InterPro" id="IPR000489">
    <property type="entry name" value="Pterin-binding_dom"/>
</dbReference>
<dbReference type="Proteomes" id="UP000765845">
    <property type="component" value="Unassembled WGS sequence"/>
</dbReference>
<dbReference type="EMBL" id="JAAWWK010000006">
    <property type="protein sequence ID" value="NKI19092.1"/>
    <property type="molecule type" value="Genomic_DNA"/>
</dbReference>
<keyword evidence="7 9" id="KW-0460">Magnesium</keyword>
<comment type="catalytic activity">
    <reaction evidence="1">
        <text>(7,8-dihydropterin-6-yl)methyl diphosphate + 4-aminobenzoate = 7,8-dihydropteroate + diphosphate</text>
        <dbReference type="Rhea" id="RHEA:19949"/>
        <dbReference type="ChEBI" id="CHEBI:17836"/>
        <dbReference type="ChEBI" id="CHEBI:17839"/>
        <dbReference type="ChEBI" id="CHEBI:33019"/>
        <dbReference type="ChEBI" id="CHEBI:72950"/>
        <dbReference type="EC" id="2.5.1.15"/>
    </reaction>
</comment>
<name>A0ABX1GL58_9GAMM</name>
<protein>
    <recommendedName>
        <fullName evidence="4 9">Dihydropteroate synthase</fullName>
        <shortName evidence="9">DHPS</shortName>
        <ecNumber evidence="4 9">2.5.1.15</ecNumber>
    </recommendedName>
    <alternativeName>
        <fullName evidence="9">Dihydropteroate pyrophosphorylase</fullName>
    </alternativeName>
</protein>
<comment type="pathway">
    <text evidence="3 9">Cofactor biosynthesis; tetrahydrofolate biosynthesis; 7,8-dihydrofolate from 2-amino-4-hydroxy-6-hydroxymethyl-7,8-dihydropteridine diphosphate and 4-aminobenzoate: step 1/2.</text>
</comment>
<evidence type="ECO:0000256" key="6">
    <source>
        <dbReference type="ARBA" id="ARBA00022723"/>
    </source>
</evidence>
<dbReference type="InterPro" id="IPR045031">
    <property type="entry name" value="DHP_synth-like"/>
</dbReference>
<dbReference type="PROSITE" id="PS00792">
    <property type="entry name" value="DHPS_1"/>
    <property type="match status" value="1"/>
</dbReference>
<keyword evidence="12" id="KW-1185">Reference proteome</keyword>
<evidence type="ECO:0000256" key="7">
    <source>
        <dbReference type="ARBA" id="ARBA00022842"/>
    </source>
</evidence>
<dbReference type="PROSITE" id="PS00793">
    <property type="entry name" value="DHPS_2"/>
    <property type="match status" value="1"/>
</dbReference>
<evidence type="ECO:0000256" key="1">
    <source>
        <dbReference type="ARBA" id="ARBA00000012"/>
    </source>
</evidence>
<dbReference type="GO" id="GO:0004156">
    <property type="term" value="F:dihydropteroate synthase activity"/>
    <property type="evidence" value="ECO:0007669"/>
    <property type="project" value="UniProtKB-EC"/>
</dbReference>
<evidence type="ECO:0000259" key="10">
    <source>
        <dbReference type="PROSITE" id="PS50972"/>
    </source>
</evidence>
<evidence type="ECO:0000256" key="2">
    <source>
        <dbReference type="ARBA" id="ARBA00001946"/>
    </source>
</evidence>
<sequence length="304" mass="32406">MTPSDSRPLQLRCGGRVLDLSQPRVMAVINVTPDSFSDGGRLYREGRVDLDTVLREVECAIDDGAALIDIGGESTRPGAVAVSEGEEADRVLPVVEAISRRFDTIISVDSSNARVMREAAALGAGLLNDVRSFRRDSALQAAADAGLPVCVMHMSDEPDRMQLSPQYSDIVTEVRNFLCGRIAACRAVGIASDQIVIDPGFGFGKTLEHNLALFRALPDYVAMHYPVLVGVSRKTMIGDITARPVNERLAGSITLAAVAAQSGAHIIRAHDVRETVDALAVVGALAAEESNHGKRSSDSDSIED</sequence>
<keyword evidence="5 9" id="KW-0808">Transferase</keyword>
<dbReference type="Pfam" id="PF00809">
    <property type="entry name" value="Pterin_bind"/>
    <property type="match status" value="1"/>
</dbReference>